<reference evidence="1 2" key="1">
    <citation type="submission" date="2015-11" db="EMBL/GenBank/DDBJ databases">
        <title>Genomic identification of Escherichia phage JMPW2.</title>
        <authorList>
            <person name="Wang J."/>
            <person name="Lu S."/>
            <person name="Shen M."/>
            <person name="Zhu H."/>
            <person name="Le S."/>
            <person name="Li G."/>
            <person name="Tan Y."/>
            <person name="Zhao X."/>
            <person name="Shen W."/>
            <person name="Guo K."/>
            <person name="Yang Y."/>
            <person name="Li S."/>
            <person name="Li M."/>
            <person name="Zhu J."/>
            <person name="Rao X."/>
            <person name="Hu F."/>
        </authorList>
    </citation>
    <scope>NUCLEOTIDE SEQUENCE [LARGE SCALE GENOMIC DNA]</scope>
</reference>
<accession>A0A0U2TJ71</accession>
<dbReference type="PROSITE" id="PS51257">
    <property type="entry name" value="PROKAR_LIPOPROTEIN"/>
    <property type="match status" value="1"/>
</dbReference>
<name>A0A0U2TJ71_9CAUD</name>
<organism evidence="1 2">
    <name type="scientific">Escherichia phage JMPW2</name>
    <dbReference type="NCBI Taxonomy" id="1772218"/>
    <lineage>
        <taxon>Viruses</taxon>
        <taxon>Duplodnaviria</taxon>
        <taxon>Heunggongvirae</taxon>
        <taxon>Uroviricota</taxon>
        <taxon>Caudoviricetes</taxon>
        <taxon>Drexlerviridae</taxon>
        <taxon>Tunavirinae</taxon>
        <taxon>Tunavirus</taxon>
        <taxon>Tunavirus JMPW2</taxon>
    </lineage>
</organism>
<evidence type="ECO:0000313" key="2">
    <source>
        <dbReference type="Proteomes" id="UP000225226"/>
    </source>
</evidence>
<evidence type="ECO:0000313" key="1">
    <source>
        <dbReference type="EMBL" id="ALT58170.2"/>
    </source>
</evidence>
<gene>
    <name evidence="1" type="ORF">JMPW2_048</name>
</gene>
<dbReference type="Proteomes" id="UP000225226">
    <property type="component" value="Segment"/>
</dbReference>
<proteinExistence type="predicted"/>
<dbReference type="OrthoDB" id="24513at10239"/>
<protein>
    <submittedName>
        <fullName evidence="1">Super-infection exclusion protein</fullName>
    </submittedName>
</protein>
<sequence>MKKLITIIAAAFILTGCSSMPERTCTAIYESGDAEYSVSVFGSKMRGDEMLLRAGYPFSFHYVSENNFKSHDCSM</sequence>
<keyword evidence="2" id="KW-1185">Reference proteome</keyword>
<dbReference type="EMBL" id="KU194205">
    <property type="protein sequence ID" value="ALT58170.2"/>
    <property type="molecule type" value="Genomic_DNA"/>
</dbReference>